<dbReference type="SMART" id="SM00220">
    <property type="entry name" value="S_TKc"/>
    <property type="match status" value="1"/>
</dbReference>
<dbReference type="InterPro" id="IPR008271">
    <property type="entry name" value="Ser/Thr_kinase_AS"/>
</dbReference>
<evidence type="ECO:0000256" key="3">
    <source>
        <dbReference type="PROSITE-ProRule" id="PRU10141"/>
    </source>
</evidence>
<evidence type="ECO:0000313" key="7">
    <source>
        <dbReference type="EMBL" id="CAH3185259.1"/>
    </source>
</evidence>
<dbReference type="PROSITE" id="PS00107">
    <property type="entry name" value="PROTEIN_KINASE_ATP"/>
    <property type="match status" value="1"/>
</dbReference>
<reference evidence="7 8" key="1">
    <citation type="submission" date="2022-05" db="EMBL/GenBank/DDBJ databases">
        <authorList>
            <consortium name="Genoscope - CEA"/>
            <person name="William W."/>
        </authorList>
    </citation>
    <scope>NUCLEOTIDE SEQUENCE [LARGE SCALE GENOMIC DNA]</scope>
</reference>
<dbReference type="InterPro" id="IPR000719">
    <property type="entry name" value="Prot_kinase_dom"/>
</dbReference>
<protein>
    <recommendedName>
        <fullName evidence="6">Protein kinase domain-containing protein</fullName>
    </recommendedName>
</protein>
<keyword evidence="4" id="KW-0808">Transferase</keyword>
<comment type="caution">
    <text evidence="7">The sequence shown here is derived from an EMBL/GenBank/DDBJ whole genome shotgun (WGS) entry which is preliminary data.</text>
</comment>
<keyword evidence="1 3" id="KW-0547">Nucleotide-binding</keyword>
<name>A0ABN8S1H3_9CNID</name>
<dbReference type="InterPro" id="IPR011009">
    <property type="entry name" value="Kinase-like_dom_sf"/>
</dbReference>
<dbReference type="PROSITE" id="PS00108">
    <property type="entry name" value="PROTEIN_KINASE_ST"/>
    <property type="match status" value="1"/>
</dbReference>
<feature type="compositionally biased region" description="Basic residues" evidence="5">
    <location>
        <begin position="1"/>
        <end position="30"/>
    </location>
</feature>
<evidence type="ECO:0000256" key="5">
    <source>
        <dbReference type="SAM" id="MobiDB-lite"/>
    </source>
</evidence>
<feature type="compositionally biased region" description="Basic and acidic residues" evidence="5">
    <location>
        <begin position="31"/>
        <end position="61"/>
    </location>
</feature>
<dbReference type="PROSITE" id="PS50011">
    <property type="entry name" value="PROTEIN_KINASE_DOM"/>
    <property type="match status" value="1"/>
</dbReference>
<dbReference type="EMBL" id="CALNXK010000418">
    <property type="protein sequence ID" value="CAH3185259.1"/>
    <property type="molecule type" value="Genomic_DNA"/>
</dbReference>
<dbReference type="CDD" id="cd00180">
    <property type="entry name" value="PKc"/>
    <property type="match status" value="1"/>
</dbReference>
<evidence type="ECO:0000259" key="6">
    <source>
        <dbReference type="PROSITE" id="PS50011"/>
    </source>
</evidence>
<dbReference type="Pfam" id="PF00069">
    <property type="entry name" value="Pkinase"/>
    <property type="match status" value="1"/>
</dbReference>
<feature type="region of interest" description="Disordered" evidence="5">
    <location>
        <begin position="1"/>
        <end position="62"/>
    </location>
</feature>
<keyword evidence="2 3" id="KW-0067">ATP-binding</keyword>
<dbReference type="InterPro" id="IPR050198">
    <property type="entry name" value="Non-receptor_tyrosine_kinases"/>
</dbReference>
<sequence>ERVFRVRVGKYRSRAHSKREKRKQNKAWQRRKWEEGLKNENFRVPEREDEKVRESESEKVAEPLPTNKKRIEANKLSPEANTFSRGKVMVNLSHSKLKGKGHTEEKYVPAAKISRKQIEVSSRKNSIGKNADALAFKEINRSLVKVDKSQKIGSGTFGNCYIALYRNEYRVVAKEMKITESPKETREEVWREASAITGIGDHWGIPLLSGVSTDRAPFYLVLQFHALGSESVTLFKAASEKVIQDVAMCANILKQTCEILMFIHERGFLHNDLKSNNVVIDGSENKPVIIDFGKSCKIVKARLCKPKVNIEKSMNKFPHIAPEIHRGERQSIANDVFSFDYLVTRLFKDAKLEIPPVLKEVAKKCQRSIP</sequence>
<dbReference type="PANTHER" id="PTHR24418">
    <property type="entry name" value="TYROSINE-PROTEIN KINASE"/>
    <property type="match status" value="1"/>
</dbReference>
<feature type="non-terminal residue" evidence="7">
    <location>
        <position position="370"/>
    </location>
</feature>
<proteinExistence type="inferred from homology"/>
<keyword evidence="8" id="KW-1185">Reference proteome</keyword>
<feature type="non-terminal residue" evidence="7">
    <location>
        <position position="1"/>
    </location>
</feature>
<evidence type="ECO:0000256" key="4">
    <source>
        <dbReference type="RuleBase" id="RU000304"/>
    </source>
</evidence>
<keyword evidence="4" id="KW-0418">Kinase</keyword>
<feature type="binding site" evidence="3">
    <location>
        <position position="174"/>
    </location>
    <ligand>
        <name>ATP</name>
        <dbReference type="ChEBI" id="CHEBI:30616"/>
    </ligand>
</feature>
<comment type="similarity">
    <text evidence="4">Belongs to the protein kinase superfamily.</text>
</comment>
<dbReference type="SUPFAM" id="SSF56112">
    <property type="entry name" value="Protein kinase-like (PK-like)"/>
    <property type="match status" value="1"/>
</dbReference>
<organism evidence="7 8">
    <name type="scientific">Porites lobata</name>
    <dbReference type="NCBI Taxonomy" id="104759"/>
    <lineage>
        <taxon>Eukaryota</taxon>
        <taxon>Metazoa</taxon>
        <taxon>Cnidaria</taxon>
        <taxon>Anthozoa</taxon>
        <taxon>Hexacorallia</taxon>
        <taxon>Scleractinia</taxon>
        <taxon>Fungiina</taxon>
        <taxon>Poritidae</taxon>
        <taxon>Porites</taxon>
    </lineage>
</organism>
<dbReference type="Proteomes" id="UP001159405">
    <property type="component" value="Unassembled WGS sequence"/>
</dbReference>
<dbReference type="InterPro" id="IPR017441">
    <property type="entry name" value="Protein_kinase_ATP_BS"/>
</dbReference>
<dbReference type="Gene3D" id="1.10.510.10">
    <property type="entry name" value="Transferase(Phosphotransferase) domain 1"/>
    <property type="match status" value="1"/>
</dbReference>
<evidence type="ECO:0000313" key="8">
    <source>
        <dbReference type="Proteomes" id="UP001159405"/>
    </source>
</evidence>
<accession>A0ABN8S1H3</accession>
<feature type="domain" description="Protein kinase" evidence="6">
    <location>
        <begin position="146"/>
        <end position="370"/>
    </location>
</feature>
<evidence type="ECO:0000256" key="1">
    <source>
        <dbReference type="ARBA" id="ARBA00022741"/>
    </source>
</evidence>
<keyword evidence="4" id="KW-0723">Serine/threonine-protein kinase</keyword>
<evidence type="ECO:0000256" key="2">
    <source>
        <dbReference type="ARBA" id="ARBA00022840"/>
    </source>
</evidence>
<gene>
    <name evidence="7" type="ORF">PLOB_00032226</name>
</gene>